<comment type="catalytic activity">
    <reaction evidence="7">
        <text>dTDP-beta-L-rhamnose + L-arginyl-[protein] = N(omega)-(alpha-L-rhamnosyl)-L-arginyl-[protein] + dTDP + H(+)</text>
        <dbReference type="Rhea" id="RHEA:66692"/>
        <dbReference type="Rhea" id="RHEA-COMP:10532"/>
        <dbReference type="Rhea" id="RHEA-COMP:17096"/>
        <dbReference type="ChEBI" id="CHEBI:15378"/>
        <dbReference type="ChEBI" id="CHEBI:29965"/>
        <dbReference type="ChEBI" id="CHEBI:57510"/>
        <dbReference type="ChEBI" id="CHEBI:58369"/>
        <dbReference type="ChEBI" id="CHEBI:167445"/>
    </reaction>
    <physiologicalReaction direction="left-to-right" evidence="7">
        <dbReference type="Rhea" id="RHEA:66693"/>
    </physiologicalReaction>
</comment>
<dbReference type="AlphaFoldDB" id="A0A9D9DCF2"/>
<accession>A0A9D9DCF2</accession>
<reference evidence="8" key="1">
    <citation type="submission" date="2020-10" db="EMBL/GenBank/DDBJ databases">
        <authorList>
            <person name="Gilroy R."/>
        </authorList>
    </citation>
    <scope>NUCLEOTIDE SEQUENCE</scope>
    <source>
        <strain evidence="8">17213</strain>
    </source>
</reference>
<evidence type="ECO:0000256" key="5">
    <source>
        <dbReference type="ARBA" id="ARBA00024416"/>
    </source>
</evidence>
<evidence type="ECO:0000256" key="2">
    <source>
        <dbReference type="ARBA" id="ARBA00022679"/>
    </source>
</evidence>
<proteinExistence type="inferred from homology"/>
<comment type="similarity">
    <text evidence="4">Belongs to the glycosyltransferase 104 family.</text>
</comment>
<gene>
    <name evidence="8" type="primary">earP</name>
    <name evidence="8" type="ORF">IAB19_08565</name>
</gene>
<dbReference type="EMBL" id="JADINH010000174">
    <property type="protein sequence ID" value="MBO8416417.1"/>
    <property type="molecule type" value="Genomic_DNA"/>
</dbReference>
<protein>
    <recommendedName>
        <fullName evidence="5">Protein-arginine rhamnosyltransferase</fullName>
    </recommendedName>
    <alternativeName>
        <fullName evidence="6">EF-P arginine rhamnosyltransferase</fullName>
    </alternativeName>
</protein>
<comment type="caution">
    <text evidence="8">The sequence shown here is derived from an EMBL/GenBank/DDBJ whole genome shotgun (WGS) entry which is preliminary data.</text>
</comment>
<dbReference type="Pfam" id="PF10093">
    <property type="entry name" value="EarP"/>
    <property type="match status" value="1"/>
</dbReference>
<evidence type="ECO:0000256" key="1">
    <source>
        <dbReference type="ARBA" id="ARBA00022676"/>
    </source>
</evidence>
<keyword evidence="1" id="KW-0328">Glycosyltransferase</keyword>
<dbReference type="InterPro" id="IPR016633">
    <property type="entry name" value="EarP"/>
</dbReference>
<organism evidence="8 9">
    <name type="scientific">Candidatus Avisuccinivibrio stercorigallinarum</name>
    <dbReference type="NCBI Taxonomy" id="2840704"/>
    <lineage>
        <taxon>Bacteria</taxon>
        <taxon>Pseudomonadati</taxon>
        <taxon>Pseudomonadota</taxon>
        <taxon>Gammaproteobacteria</taxon>
        <taxon>Aeromonadales</taxon>
        <taxon>Succinivibrionaceae</taxon>
        <taxon>Succinivibrionaceae incertae sedis</taxon>
        <taxon>Candidatus Avisuccinivibrio</taxon>
    </lineage>
</organism>
<evidence type="ECO:0000313" key="9">
    <source>
        <dbReference type="Proteomes" id="UP000823631"/>
    </source>
</evidence>
<sequence length="357" mass="40678">MLFDIYCRVVDNYGDAGVCLRLARLLRELGHQVQLFCDDLKVLRTIARPDDDSAGLRFLPFEAHTGAKADAVIEAFLCHLPQSRAAEIKADGTLVICLDYLSAEKWVEDFHTLSSPGSFAHCYYFYPGFTKKTGGLLLEPRFKQLAAQPHQYCKDGVREATLFCYHNEALSELFTLLKSSARPTHFTLFAGLPLENLNMLLGTRLQTGDSYREGCLSFTVSPMVSQSAYDALLCASDLNLVRGEDSIVRAMYCGRPFLWQIYPQEEDTHIVKLKAFMDLFFEVSKAGPESREQLWQLMLCYNQRAARPELDFDSFELRWRELCAALQRYLFTLPNLAQSLADFAAQKQAEIRREKEL</sequence>
<name>A0A9D9DCF2_9GAMM</name>
<keyword evidence="8" id="KW-0251">Elongation factor</keyword>
<evidence type="ECO:0000313" key="8">
    <source>
        <dbReference type="EMBL" id="MBO8416417.1"/>
    </source>
</evidence>
<evidence type="ECO:0000256" key="4">
    <source>
        <dbReference type="ARBA" id="ARBA00024346"/>
    </source>
</evidence>
<evidence type="ECO:0000256" key="3">
    <source>
        <dbReference type="ARBA" id="ARBA00024303"/>
    </source>
</evidence>
<dbReference type="Proteomes" id="UP000823631">
    <property type="component" value="Unassembled WGS sequence"/>
</dbReference>
<evidence type="ECO:0000256" key="7">
    <source>
        <dbReference type="ARBA" id="ARBA00048472"/>
    </source>
</evidence>
<reference evidence="8" key="2">
    <citation type="journal article" date="2021" name="PeerJ">
        <title>Extensive microbial diversity within the chicken gut microbiome revealed by metagenomics and culture.</title>
        <authorList>
            <person name="Gilroy R."/>
            <person name="Ravi A."/>
            <person name="Getino M."/>
            <person name="Pursley I."/>
            <person name="Horton D.L."/>
            <person name="Alikhan N.F."/>
            <person name="Baker D."/>
            <person name="Gharbi K."/>
            <person name="Hall N."/>
            <person name="Watson M."/>
            <person name="Adriaenssens E.M."/>
            <person name="Foster-Nyarko E."/>
            <person name="Jarju S."/>
            <person name="Secka A."/>
            <person name="Antonio M."/>
            <person name="Oren A."/>
            <person name="Chaudhuri R.R."/>
            <person name="La Ragione R."/>
            <person name="Hildebrand F."/>
            <person name="Pallen M.J."/>
        </authorList>
    </citation>
    <scope>NUCLEOTIDE SEQUENCE</scope>
    <source>
        <strain evidence="8">17213</strain>
    </source>
</reference>
<comment type="function">
    <text evidence="3">Protein-arginine rhamnosyltransferase that catalyzes the transfer of a single rhamnose to elongation factor P (EF-P) on 'Lys-32', a modification required for EF-P-dependent rescue of polyproline stalled ribosomes.</text>
</comment>
<keyword evidence="2" id="KW-0808">Transferase</keyword>
<evidence type="ECO:0000256" key="6">
    <source>
        <dbReference type="ARBA" id="ARBA00030025"/>
    </source>
</evidence>
<dbReference type="GO" id="GO:0003746">
    <property type="term" value="F:translation elongation factor activity"/>
    <property type="evidence" value="ECO:0007669"/>
    <property type="project" value="UniProtKB-KW"/>
</dbReference>
<keyword evidence="8" id="KW-0648">Protein biosynthesis</keyword>
<dbReference type="GO" id="GO:0106361">
    <property type="term" value="F:protein-arginine rhamnosyltransferase activity"/>
    <property type="evidence" value="ECO:0007669"/>
    <property type="project" value="InterPro"/>
</dbReference>